<dbReference type="GO" id="GO:0009396">
    <property type="term" value="P:folic acid-containing compound biosynthetic process"/>
    <property type="evidence" value="ECO:0007669"/>
    <property type="project" value="TreeGrafter"/>
</dbReference>
<dbReference type="Pfam" id="PF01812">
    <property type="entry name" value="5-FTHF_cyc-lig"/>
    <property type="match status" value="1"/>
</dbReference>
<feature type="binding site" evidence="4">
    <location>
        <position position="55"/>
    </location>
    <ligand>
        <name>substrate</name>
    </ligand>
</feature>
<evidence type="ECO:0000256" key="1">
    <source>
        <dbReference type="ARBA" id="ARBA00010638"/>
    </source>
</evidence>
<comment type="similarity">
    <text evidence="1 5">Belongs to the 5-formyltetrahydrofolate cyclo-ligase family.</text>
</comment>
<name>A0A2T8HWI4_9RHOB</name>
<keyword evidence="2 4" id="KW-0547">Nucleotide-binding</keyword>
<dbReference type="EC" id="6.3.3.2" evidence="5"/>
<dbReference type="InterPro" id="IPR002698">
    <property type="entry name" value="FTHF_cligase"/>
</dbReference>
<dbReference type="RefSeq" id="WP_116557676.1">
    <property type="nucleotide sequence ID" value="NZ_QDKM01000002.1"/>
</dbReference>
<comment type="caution">
    <text evidence="6">The sequence shown here is derived from an EMBL/GenBank/DDBJ whole genome shotgun (WGS) entry which is preliminary data.</text>
</comment>
<comment type="catalytic activity">
    <reaction evidence="5">
        <text>(6S)-5-formyl-5,6,7,8-tetrahydrofolate + ATP = (6R)-5,10-methenyltetrahydrofolate + ADP + phosphate</text>
        <dbReference type="Rhea" id="RHEA:10488"/>
        <dbReference type="ChEBI" id="CHEBI:30616"/>
        <dbReference type="ChEBI" id="CHEBI:43474"/>
        <dbReference type="ChEBI" id="CHEBI:57455"/>
        <dbReference type="ChEBI" id="CHEBI:57457"/>
        <dbReference type="ChEBI" id="CHEBI:456216"/>
        <dbReference type="EC" id="6.3.3.2"/>
    </reaction>
</comment>
<dbReference type="GO" id="GO:0035999">
    <property type="term" value="P:tetrahydrofolate interconversion"/>
    <property type="evidence" value="ECO:0007669"/>
    <property type="project" value="TreeGrafter"/>
</dbReference>
<reference evidence="6 7" key="1">
    <citation type="submission" date="2018-04" db="EMBL/GenBank/DDBJ databases">
        <title>Pararhodobacter oceanense sp. nov., isolated from marine intertidal sediment.</title>
        <authorList>
            <person name="Wang X.-L."/>
            <person name="Du Z.-J."/>
        </authorList>
    </citation>
    <scope>NUCLEOTIDE SEQUENCE [LARGE SCALE GENOMIC DNA]</scope>
    <source>
        <strain evidence="6 7">AM505</strain>
    </source>
</reference>
<evidence type="ECO:0000313" key="6">
    <source>
        <dbReference type="EMBL" id="PVH29789.1"/>
    </source>
</evidence>
<keyword evidence="3 4" id="KW-0067">ATP-binding</keyword>
<keyword evidence="6" id="KW-0436">Ligase</keyword>
<organism evidence="6 7">
    <name type="scientific">Pararhodobacter oceanensis</name>
    <dbReference type="NCBI Taxonomy" id="2172121"/>
    <lineage>
        <taxon>Bacteria</taxon>
        <taxon>Pseudomonadati</taxon>
        <taxon>Pseudomonadota</taxon>
        <taxon>Alphaproteobacteria</taxon>
        <taxon>Rhodobacterales</taxon>
        <taxon>Paracoccaceae</taxon>
        <taxon>Pararhodobacter</taxon>
    </lineage>
</organism>
<feature type="binding site" evidence="4">
    <location>
        <begin position="126"/>
        <end position="134"/>
    </location>
    <ligand>
        <name>ATP</name>
        <dbReference type="ChEBI" id="CHEBI:30616"/>
    </ligand>
</feature>
<comment type="cofactor">
    <cofactor evidence="5">
        <name>Mg(2+)</name>
        <dbReference type="ChEBI" id="CHEBI:18420"/>
    </cofactor>
</comment>
<evidence type="ECO:0000256" key="2">
    <source>
        <dbReference type="ARBA" id="ARBA00022741"/>
    </source>
</evidence>
<accession>A0A2T8HWI4</accession>
<dbReference type="GO" id="GO:0030272">
    <property type="term" value="F:5-formyltetrahydrofolate cyclo-ligase activity"/>
    <property type="evidence" value="ECO:0007669"/>
    <property type="project" value="UniProtKB-EC"/>
</dbReference>
<feature type="binding site" evidence="4">
    <location>
        <position position="50"/>
    </location>
    <ligand>
        <name>substrate</name>
    </ligand>
</feature>
<evidence type="ECO:0000256" key="3">
    <source>
        <dbReference type="ARBA" id="ARBA00022840"/>
    </source>
</evidence>
<dbReference type="NCBIfam" id="TIGR02727">
    <property type="entry name" value="MTHFS_bact"/>
    <property type="match status" value="1"/>
</dbReference>
<dbReference type="SUPFAM" id="SSF100950">
    <property type="entry name" value="NagB/RpiA/CoA transferase-like"/>
    <property type="match status" value="1"/>
</dbReference>
<dbReference type="EMBL" id="QDKM01000002">
    <property type="protein sequence ID" value="PVH29789.1"/>
    <property type="molecule type" value="Genomic_DNA"/>
</dbReference>
<dbReference type="Proteomes" id="UP000245911">
    <property type="component" value="Unassembled WGS sequence"/>
</dbReference>
<dbReference type="OrthoDB" id="9801938at2"/>
<feature type="binding site" evidence="4">
    <location>
        <begin position="7"/>
        <end position="11"/>
    </location>
    <ligand>
        <name>ATP</name>
        <dbReference type="ChEBI" id="CHEBI:30616"/>
    </ligand>
</feature>
<keyword evidence="7" id="KW-1185">Reference proteome</keyword>
<dbReference type="AlphaFoldDB" id="A0A2T8HWI4"/>
<dbReference type="PIRSF" id="PIRSF006806">
    <property type="entry name" value="FTHF_cligase"/>
    <property type="match status" value="1"/>
</dbReference>
<sequence length="184" mass="19443">MKIDGQKTAARKLAFAARKAAKSGARDAAAQAQLAAALAPYAQDALAGYMPIRTEVDPLPVMAAHAGVVGVPVIRGAGQPLEFHRWSHSCALVDGPFGAQVPRDAEVITPRVVIVPLVGFDAQGYRLGYGGGFYDRTLALLRAAGPVLALGYAFDAQELSQVPIDQYDQRLDGIVTESGLRRFG</sequence>
<dbReference type="Gene3D" id="3.40.50.10420">
    <property type="entry name" value="NagB/RpiA/CoA transferase-like"/>
    <property type="match status" value="1"/>
</dbReference>
<dbReference type="InterPro" id="IPR037171">
    <property type="entry name" value="NagB/RpiA_transferase-like"/>
</dbReference>
<dbReference type="PANTHER" id="PTHR23407:SF1">
    <property type="entry name" value="5-FORMYLTETRAHYDROFOLATE CYCLO-LIGASE"/>
    <property type="match status" value="1"/>
</dbReference>
<evidence type="ECO:0000313" key="7">
    <source>
        <dbReference type="Proteomes" id="UP000245911"/>
    </source>
</evidence>
<dbReference type="GO" id="GO:0005524">
    <property type="term" value="F:ATP binding"/>
    <property type="evidence" value="ECO:0007669"/>
    <property type="project" value="UniProtKB-KW"/>
</dbReference>
<evidence type="ECO:0000256" key="4">
    <source>
        <dbReference type="PIRSR" id="PIRSR006806-1"/>
    </source>
</evidence>
<dbReference type="GO" id="GO:0046872">
    <property type="term" value="F:metal ion binding"/>
    <property type="evidence" value="ECO:0007669"/>
    <property type="project" value="UniProtKB-KW"/>
</dbReference>
<proteinExistence type="inferred from homology"/>
<dbReference type="PANTHER" id="PTHR23407">
    <property type="entry name" value="ATPASE INHIBITOR/5-FORMYLTETRAHYDROFOLATE CYCLO-LIGASE"/>
    <property type="match status" value="1"/>
</dbReference>
<keyword evidence="5" id="KW-0460">Magnesium</keyword>
<protein>
    <recommendedName>
        <fullName evidence="5">5-formyltetrahydrofolate cyclo-ligase</fullName>
        <ecNumber evidence="5">6.3.3.2</ecNumber>
    </recommendedName>
</protein>
<dbReference type="InterPro" id="IPR024185">
    <property type="entry name" value="FTHF_cligase-like_sf"/>
</dbReference>
<keyword evidence="5" id="KW-0479">Metal-binding</keyword>
<gene>
    <name evidence="6" type="ORF">DDE20_06705</name>
</gene>
<evidence type="ECO:0000256" key="5">
    <source>
        <dbReference type="RuleBase" id="RU361279"/>
    </source>
</evidence>